<organism evidence="1 2">
    <name type="scientific">Eiseniibacteriota bacterium</name>
    <dbReference type="NCBI Taxonomy" id="2212470"/>
    <lineage>
        <taxon>Bacteria</taxon>
        <taxon>Candidatus Eiseniibacteriota</taxon>
    </lineage>
</organism>
<dbReference type="AlphaFoldDB" id="A0A538THK2"/>
<gene>
    <name evidence="1" type="ORF">E6K79_10670</name>
</gene>
<dbReference type="EMBL" id="VBOZ01000033">
    <property type="protein sequence ID" value="TMQ63102.1"/>
    <property type="molecule type" value="Genomic_DNA"/>
</dbReference>
<reference evidence="1 2" key="1">
    <citation type="journal article" date="2019" name="Nat. Microbiol.">
        <title>Mediterranean grassland soil C-N compound turnover is dependent on rainfall and depth, and is mediated by genomically divergent microorganisms.</title>
        <authorList>
            <person name="Diamond S."/>
            <person name="Andeer P.F."/>
            <person name="Li Z."/>
            <person name="Crits-Christoph A."/>
            <person name="Burstein D."/>
            <person name="Anantharaman K."/>
            <person name="Lane K.R."/>
            <person name="Thomas B.C."/>
            <person name="Pan C."/>
            <person name="Northen T.R."/>
            <person name="Banfield J.F."/>
        </authorList>
    </citation>
    <scope>NUCLEOTIDE SEQUENCE [LARGE SCALE GENOMIC DNA]</scope>
    <source>
        <strain evidence="1">WS_9</strain>
    </source>
</reference>
<evidence type="ECO:0000313" key="1">
    <source>
        <dbReference type="EMBL" id="TMQ63102.1"/>
    </source>
</evidence>
<name>A0A538THK2_UNCEI</name>
<accession>A0A538THK2</accession>
<comment type="caution">
    <text evidence="1">The sequence shown here is derived from an EMBL/GenBank/DDBJ whole genome shotgun (WGS) entry which is preliminary data.</text>
</comment>
<proteinExistence type="predicted"/>
<evidence type="ECO:0000313" key="2">
    <source>
        <dbReference type="Proteomes" id="UP000317691"/>
    </source>
</evidence>
<protein>
    <submittedName>
        <fullName evidence="1">Uncharacterized protein</fullName>
    </submittedName>
</protein>
<dbReference type="Proteomes" id="UP000317691">
    <property type="component" value="Unassembled WGS sequence"/>
</dbReference>
<sequence length="89" mass="9262">MSQSDAVTGHIFASTAPASRFSDRYDPPNSALSTCGTTLLRSAKPTCFVTSSLSTDRVIPTDGTISSALAAFGCTTINKSTALATRVRM</sequence>